<keyword evidence="11" id="KW-1185">Reference proteome</keyword>
<evidence type="ECO:0000256" key="5">
    <source>
        <dbReference type="ARBA" id="ARBA00023204"/>
    </source>
</evidence>
<evidence type="ECO:0000256" key="2">
    <source>
        <dbReference type="ARBA" id="ARBA00021310"/>
    </source>
</evidence>
<dbReference type="Proteomes" id="UP000231932">
    <property type="component" value="Chromosome"/>
</dbReference>
<dbReference type="EMBL" id="CP024955">
    <property type="protein sequence ID" value="ATY84444.1"/>
    <property type="molecule type" value="Genomic_DNA"/>
</dbReference>
<evidence type="ECO:0000256" key="1">
    <source>
        <dbReference type="ARBA" id="ARBA00007452"/>
    </source>
</evidence>
<dbReference type="GO" id="GO:0006310">
    <property type="term" value="P:DNA recombination"/>
    <property type="evidence" value="ECO:0007669"/>
    <property type="project" value="UniProtKB-UniRule"/>
</dbReference>
<dbReference type="KEGG" id="kyr:CVV65_05305"/>
<dbReference type="AlphaFoldDB" id="A0A2K8N526"/>
<evidence type="ECO:0000256" key="4">
    <source>
        <dbReference type="ARBA" id="ARBA00023172"/>
    </source>
</evidence>
<evidence type="ECO:0000256" key="6">
    <source>
        <dbReference type="ARBA" id="ARBA00033409"/>
    </source>
</evidence>
<dbReference type="SUPFAM" id="SSF50249">
    <property type="entry name" value="Nucleic acid-binding proteins"/>
    <property type="match status" value="1"/>
</dbReference>
<evidence type="ECO:0000313" key="10">
    <source>
        <dbReference type="EMBL" id="ATY84444.1"/>
    </source>
</evidence>
<keyword evidence="5 7" id="KW-0234">DNA repair</keyword>
<evidence type="ECO:0000259" key="9">
    <source>
        <dbReference type="Pfam" id="PF11967"/>
    </source>
</evidence>
<dbReference type="PANTHER" id="PTHR33991:SF1">
    <property type="entry name" value="DNA REPAIR PROTEIN RECO"/>
    <property type="match status" value="1"/>
</dbReference>
<dbReference type="GO" id="GO:0006302">
    <property type="term" value="P:double-strand break repair"/>
    <property type="evidence" value="ECO:0007669"/>
    <property type="project" value="TreeGrafter"/>
</dbReference>
<dbReference type="GO" id="GO:0043590">
    <property type="term" value="C:bacterial nucleoid"/>
    <property type="evidence" value="ECO:0007669"/>
    <property type="project" value="TreeGrafter"/>
</dbReference>
<dbReference type="Gene3D" id="2.40.50.140">
    <property type="entry name" value="Nucleic acid-binding proteins"/>
    <property type="match status" value="1"/>
</dbReference>
<sequence length="336" mass="36775">MIPLHRAPRLGYANGTPNPKVRVMGCAGIVLAVVHPDGIDRRLSPLFTVPEFGERAGGGGKRSTGFGKRGSGGQSMNVQVEGIVLRGVDYGETHRIVTLLTPEIGKVGAMARGAKRPQSRLRALVQPLVRGTFSLAYRGQGMAIIRQGQWLEGYRAIQEDLWKHAYAGYAAELVDRFVEEATPNPGVYEFFRQWLEALAAGKDAEILTRLFELHVCEWAGVRPLLDRCAGCGAAVGYARMFDLSGGGPLCDRCLDLRRGIPIRPQTCAVMRALQSVPVNRLGDIRVGPDTRRELADLLGAYLEHHTGARLRGREYIRRLREYAWPGPLDGAGGDLV</sequence>
<dbReference type="InterPro" id="IPR012340">
    <property type="entry name" value="NA-bd_OB-fold"/>
</dbReference>
<comment type="function">
    <text evidence="7">Involved in DNA repair and RecF pathway recombination.</text>
</comment>
<dbReference type="NCBIfam" id="TIGR00613">
    <property type="entry name" value="reco"/>
    <property type="match status" value="1"/>
</dbReference>
<comment type="similarity">
    <text evidence="1 7">Belongs to the RecO family.</text>
</comment>
<reference evidence="11" key="1">
    <citation type="submission" date="2017-11" db="EMBL/GenBank/DDBJ databases">
        <title>Complete Genome Sequence of Kyrpidia sp. Strain EA-1, a thermophilic, hydrogen-oxidizing Bacterium, isolated from the Azores.</title>
        <authorList>
            <person name="Reiner J.E."/>
            <person name="Lapp C.J."/>
            <person name="Bunk B."/>
            <person name="Gescher J."/>
        </authorList>
    </citation>
    <scope>NUCLEOTIDE SEQUENCE [LARGE SCALE GENOMIC DNA]</scope>
    <source>
        <strain evidence="11">EA-1</strain>
    </source>
</reference>
<evidence type="ECO:0000313" key="11">
    <source>
        <dbReference type="Proteomes" id="UP000231932"/>
    </source>
</evidence>
<dbReference type="Pfam" id="PF02565">
    <property type="entry name" value="RecO_C"/>
    <property type="match status" value="1"/>
</dbReference>
<gene>
    <name evidence="7 10" type="primary">recO</name>
    <name evidence="10" type="ORF">CVV65_05305</name>
</gene>
<dbReference type="Gene3D" id="1.20.1440.120">
    <property type="entry name" value="Recombination protein O, C-terminal domain"/>
    <property type="match status" value="1"/>
</dbReference>
<feature type="domain" description="DNA replication/recombination mediator RecO N-terminal" evidence="9">
    <location>
        <begin position="76"/>
        <end position="154"/>
    </location>
</feature>
<name>A0A2K8N526_9BACL</name>
<dbReference type="PANTHER" id="PTHR33991">
    <property type="entry name" value="DNA REPAIR PROTEIN RECO"/>
    <property type="match status" value="1"/>
</dbReference>
<dbReference type="InterPro" id="IPR022572">
    <property type="entry name" value="DNA_rep/recomb_RecO_N"/>
</dbReference>
<protein>
    <recommendedName>
        <fullName evidence="2 7">DNA repair protein RecO</fullName>
    </recommendedName>
    <alternativeName>
        <fullName evidence="6 7">Recombination protein O</fullName>
    </alternativeName>
</protein>
<feature type="region of interest" description="Disordered" evidence="8">
    <location>
        <begin position="54"/>
        <end position="73"/>
    </location>
</feature>
<dbReference type="InterPro" id="IPR042242">
    <property type="entry name" value="RecO_C"/>
</dbReference>
<feature type="compositionally biased region" description="Gly residues" evidence="8">
    <location>
        <begin position="55"/>
        <end position="73"/>
    </location>
</feature>
<dbReference type="SUPFAM" id="SSF57863">
    <property type="entry name" value="ArfGap/RecO-like zinc finger"/>
    <property type="match status" value="1"/>
</dbReference>
<evidence type="ECO:0000256" key="7">
    <source>
        <dbReference type="HAMAP-Rule" id="MF_00201"/>
    </source>
</evidence>
<dbReference type="InterPro" id="IPR003717">
    <property type="entry name" value="RecO"/>
</dbReference>
<dbReference type="Pfam" id="PF11967">
    <property type="entry name" value="RecO_N"/>
    <property type="match status" value="1"/>
</dbReference>
<proteinExistence type="inferred from homology"/>
<evidence type="ECO:0000256" key="3">
    <source>
        <dbReference type="ARBA" id="ARBA00022763"/>
    </source>
</evidence>
<evidence type="ECO:0000256" key="8">
    <source>
        <dbReference type="SAM" id="MobiDB-lite"/>
    </source>
</evidence>
<accession>A0A2K8N526</accession>
<keyword evidence="3 7" id="KW-0227">DNA damage</keyword>
<dbReference type="InterPro" id="IPR037278">
    <property type="entry name" value="ARFGAP/RecO"/>
</dbReference>
<keyword evidence="4 7" id="KW-0233">DNA recombination</keyword>
<organism evidence="10 11">
    <name type="scientific">Kyrpidia spormannii</name>
    <dbReference type="NCBI Taxonomy" id="2055160"/>
    <lineage>
        <taxon>Bacteria</taxon>
        <taxon>Bacillati</taxon>
        <taxon>Bacillota</taxon>
        <taxon>Bacilli</taxon>
        <taxon>Bacillales</taxon>
        <taxon>Alicyclobacillaceae</taxon>
        <taxon>Kyrpidia</taxon>
    </lineage>
</organism>
<dbReference type="HAMAP" id="MF_00201">
    <property type="entry name" value="RecO"/>
    <property type="match status" value="1"/>
</dbReference>